<dbReference type="KEGG" id="bmeg:BG04_1629"/>
<dbReference type="Proteomes" id="UP000031829">
    <property type="component" value="Chromosome"/>
</dbReference>
<comment type="subcellular location">
    <subcellularLocation>
        <location evidence="1">Cell membrane</location>
        <topology evidence="1">Multi-pass membrane protein</topology>
    </subcellularLocation>
</comment>
<reference evidence="9 10" key="1">
    <citation type="journal article" date="2015" name="Genome Announc.">
        <title>Complete genome sequences for 35 biothreat assay-relevant bacillus species.</title>
        <authorList>
            <person name="Johnson S.L."/>
            <person name="Daligault H.E."/>
            <person name="Davenport K.W."/>
            <person name="Jaissle J."/>
            <person name="Frey K.G."/>
            <person name="Ladner J.T."/>
            <person name="Broomall S.M."/>
            <person name="Bishop-Lilly K.A."/>
            <person name="Bruce D.C."/>
            <person name="Gibbons H.S."/>
            <person name="Coyne S.R."/>
            <person name="Lo C.C."/>
            <person name="Meincke L."/>
            <person name="Munk A.C."/>
            <person name="Koroleva G.I."/>
            <person name="Rosenzweig C.N."/>
            <person name="Palacios G.F."/>
            <person name="Redden C.L."/>
            <person name="Minogue T.D."/>
            <person name="Chain P.S."/>
        </authorList>
    </citation>
    <scope>NUCLEOTIDE SEQUENCE [LARGE SCALE GENOMIC DNA]</scope>
    <source>
        <strain evidence="10">ATCC 14581 / DSM 32 / JCM 2506 / NBRC 15308 / NCIMB 9376 / NCTC 10342 / NRRL B-14308 / VKM B-512</strain>
    </source>
</reference>
<sequence>MELLIMVARTVLLYVVVLIIFRVMGKREIGELSILDLVVFIMIAEMAVMAIENPKDPLLYSILPMLTLLIIQIGLAIWSLKSNRMRNFIDGKPSIIIENGKINEHEMKRQRYNFNDLLVQLRDKNIKNVADVEFAILESSGRLSVFEKDQQSGKKGNLNLPFIIDGIIQEEHLLHEHKTTEWLKTELEKLGYSNLDKVSYCSYDNGKFFIDLVDVKQ</sequence>
<dbReference type="RefSeq" id="WP_016765635.1">
    <property type="nucleotide sequence ID" value="NZ_BCVB01000008.1"/>
</dbReference>
<feature type="transmembrane region" description="Helical" evidence="7">
    <location>
        <begin position="57"/>
        <end position="78"/>
    </location>
</feature>
<dbReference type="EMBL" id="CP009920">
    <property type="protein sequence ID" value="AJI22074.1"/>
    <property type="molecule type" value="Genomic_DNA"/>
</dbReference>
<evidence type="ECO:0000256" key="7">
    <source>
        <dbReference type="SAM" id="Phobius"/>
    </source>
</evidence>
<feature type="transmembrane region" description="Helical" evidence="7">
    <location>
        <begin position="6"/>
        <end position="25"/>
    </location>
</feature>
<keyword evidence="4 7" id="KW-0812">Transmembrane</keyword>
<evidence type="ECO:0000256" key="1">
    <source>
        <dbReference type="ARBA" id="ARBA00004651"/>
    </source>
</evidence>
<dbReference type="GeneID" id="93645094"/>
<protein>
    <recommendedName>
        <fullName evidence="8">YetF C-terminal domain-containing protein</fullName>
    </recommendedName>
</protein>
<comment type="similarity">
    <text evidence="2">Belongs to the UPF0702 family.</text>
</comment>
<proteinExistence type="inferred from homology"/>
<dbReference type="PANTHER" id="PTHR34582:SF6">
    <property type="entry name" value="UPF0702 TRANSMEMBRANE PROTEIN YCAP"/>
    <property type="match status" value="1"/>
</dbReference>
<dbReference type="Pfam" id="PF04239">
    <property type="entry name" value="DUF421"/>
    <property type="match status" value="1"/>
</dbReference>
<keyword evidence="5 7" id="KW-1133">Transmembrane helix</keyword>
<evidence type="ECO:0000256" key="6">
    <source>
        <dbReference type="ARBA" id="ARBA00023136"/>
    </source>
</evidence>
<evidence type="ECO:0000256" key="4">
    <source>
        <dbReference type="ARBA" id="ARBA00022692"/>
    </source>
</evidence>
<accession>A0A0B6AQF9</accession>
<dbReference type="AlphaFoldDB" id="A0A0B6AQF9"/>
<dbReference type="HOGENOM" id="CLU_077149_0_1_9"/>
<feature type="domain" description="YetF C-terminal" evidence="8">
    <location>
        <begin position="81"/>
        <end position="204"/>
    </location>
</feature>
<dbReference type="InterPro" id="IPR007353">
    <property type="entry name" value="DUF421"/>
</dbReference>
<evidence type="ECO:0000259" key="8">
    <source>
        <dbReference type="Pfam" id="PF04239"/>
    </source>
</evidence>
<keyword evidence="3" id="KW-1003">Cell membrane</keyword>
<evidence type="ECO:0000256" key="5">
    <source>
        <dbReference type="ARBA" id="ARBA00022989"/>
    </source>
</evidence>
<dbReference type="Gene3D" id="3.30.240.20">
    <property type="entry name" value="bsu07140 like domains"/>
    <property type="match status" value="2"/>
</dbReference>
<dbReference type="InterPro" id="IPR023090">
    <property type="entry name" value="UPF0702_alpha/beta_dom_sf"/>
</dbReference>
<gene>
    <name evidence="9" type="ORF">BG04_1629</name>
</gene>
<evidence type="ECO:0000313" key="10">
    <source>
        <dbReference type="Proteomes" id="UP000031829"/>
    </source>
</evidence>
<evidence type="ECO:0000313" key="9">
    <source>
        <dbReference type="EMBL" id="AJI22074.1"/>
    </source>
</evidence>
<dbReference type="PANTHER" id="PTHR34582">
    <property type="entry name" value="UPF0702 TRANSMEMBRANE PROTEIN YCAP"/>
    <property type="match status" value="1"/>
</dbReference>
<feature type="transmembrane region" description="Helical" evidence="7">
    <location>
        <begin position="32"/>
        <end position="51"/>
    </location>
</feature>
<keyword evidence="6 7" id="KW-0472">Membrane</keyword>
<evidence type="ECO:0000256" key="3">
    <source>
        <dbReference type="ARBA" id="ARBA00022475"/>
    </source>
</evidence>
<evidence type="ECO:0000256" key="2">
    <source>
        <dbReference type="ARBA" id="ARBA00006448"/>
    </source>
</evidence>
<organism evidence="9 10">
    <name type="scientific">Priestia megaterium (strain ATCC 14581 / DSM 32 / CCUG 1817 / JCM 2506 / NBRC 15308 / NCIMB 9376 / NCTC 10342 / NRRL B-14308 / VKM B-512 / Ford 19)</name>
    <name type="common">Bacillus megaterium</name>
    <dbReference type="NCBI Taxonomy" id="1348623"/>
    <lineage>
        <taxon>Bacteria</taxon>
        <taxon>Bacillati</taxon>
        <taxon>Bacillota</taxon>
        <taxon>Bacilli</taxon>
        <taxon>Bacillales</taxon>
        <taxon>Bacillaceae</taxon>
        <taxon>Priestia</taxon>
    </lineage>
</organism>
<name>A0A0B6AQF9_PRIM2</name>
<dbReference type="GO" id="GO:0005886">
    <property type="term" value="C:plasma membrane"/>
    <property type="evidence" value="ECO:0007669"/>
    <property type="project" value="UniProtKB-SubCell"/>
</dbReference>